<reference evidence="1 2" key="1">
    <citation type="submission" date="2019-08" db="EMBL/GenBank/DDBJ databases">
        <authorList>
            <person name="Peeters C."/>
        </authorList>
    </citation>
    <scope>NUCLEOTIDE SEQUENCE [LARGE SCALE GENOMIC DNA]</scope>
    <source>
        <strain evidence="1 2">LMG 31010</strain>
    </source>
</reference>
<evidence type="ECO:0000313" key="2">
    <source>
        <dbReference type="Proteomes" id="UP000343335"/>
    </source>
</evidence>
<evidence type="ECO:0000313" key="1">
    <source>
        <dbReference type="EMBL" id="VVD62743.1"/>
    </source>
</evidence>
<gene>
    <name evidence="1" type="ORF">PCO31010_00193</name>
</gene>
<dbReference type="EMBL" id="CABPSA010000001">
    <property type="protein sequence ID" value="VVD62743.1"/>
    <property type="molecule type" value="Genomic_DNA"/>
</dbReference>
<dbReference type="PANTHER" id="PTHR34301:SF8">
    <property type="entry name" value="ATPASE DOMAIN-CONTAINING PROTEIN"/>
    <property type="match status" value="1"/>
</dbReference>
<dbReference type="AlphaFoldDB" id="A0A5E4RIP4"/>
<dbReference type="InterPro" id="IPR027417">
    <property type="entry name" value="P-loop_NTPase"/>
</dbReference>
<organism evidence="1 2">
    <name type="scientific">Pandoraea commovens</name>
    <dbReference type="NCBI Taxonomy" id="2508289"/>
    <lineage>
        <taxon>Bacteria</taxon>
        <taxon>Pseudomonadati</taxon>
        <taxon>Pseudomonadota</taxon>
        <taxon>Betaproteobacteria</taxon>
        <taxon>Burkholderiales</taxon>
        <taxon>Burkholderiaceae</taxon>
        <taxon>Pandoraea</taxon>
    </lineage>
</organism>
<dbReference type="SUPFAM" id="SSF52540">
    <property type="entry name" value="P-loop containing nucleoside triphosphate hydrolases"/>
    <property type="match status" value="1"/>
</dbReference>
<dbReference type="Gene3D" id="3.40.50.300">
    <property type="entry name" value="P-loop containing nucleotide triphosphate hydrolases"/>
    <property type="match status" value="1"/>
</dbReference>
<sequence length="366" mass="41302">MQDVIVKLRGGNPYESKRTLSSRLTRNLAAALPLSFLSVNATATKDTTSQTEEALLPHIRDANAAVTLLLHEDDRGLSKQPIVVIDEFDLMSTVERSHFADLLKQLGDQRVPIKFIFCGIGDTVDDLLEAHGSANRYFDGVKIERLNVSSRWDIIDKSATALGLSVDDEVRHRIAAISDGFPVYIHRICEKLYQTVFYDEEIVDVVGISHLDTAIVETIIAIEHFIRKPYDATLLRTDGETLELVLWALADHSDLTRTQRSIFDSYSKILERLSLPPVQEKEFTPLLAKLRSGHEPIVRLYKGRRGVNEFCENVFRGYVRLRAEAKGIQLALDYASAPDPRRESTVRVSQGINPLYERPSFGRRSK</sequence>
<name>A0A5E4RIP4_9BURK</name>
<dbReference type="PANTHER" id="PTHR34301">
    <property type="entry name" value="DNA-BINDING PROTEIN-RELATED"/>
    <property type="match status" value="1"/>
</dbReference>
<protein>
    <submittedName>
        <fullName evidence="1">Uncharacterized protein</fullName>
    </submittedName>
</protein>
<proteinExistence type="predicted"/>
<accession>A0A5E4RIP4</accession>
<dbReference type="Proteomes" id="UP000343335">
    <property type="component" value="Unassembled WGS sequence"/>
</dbReference>